<comment type="caution">
    <text evidence="8">The sequence shown here is derived from an EMBL/GenBank/DDBJ whole genome shotgun (WGS) entry which is preliminary data.</text>
</comment>
<dbReference type="RefSeq" id="WP_184392156.1">
    <property type="nucleotide sequence ID" value="NZ_BAAAJD010000043.1"/>
</dbReference>
<feature type="transmembrane region" description="Helical" evidence="6">
    <location>
        <begin position="31"/>
        <end position="51"/>
    </location>
</feature>
<dbReference type="PROSITE" id="PS50928">
    <property type="entry name" value="ABC_TM1"/>
    <property type="match status" value="1"/>
</dbReference>
<accession>A0A7W8QMB1</accession>
<dbReference type="InterPro" id="IPR000515">
    <property type="entry name" value="MetI-like"/>
</dbReference>
<name>A0A7W8QMB1_9ACTN</name>
<dbReference type="InterPro" id="IPR035906">
    <property type="entry name" value="MetI-like_sf"/>
</dbReference>
<feature type="transmembrane region" description="Helical" evidence="6">
    <location>
        <begin position="153"/>
        <end position="173"/>
    </location>
</feature>
<dbReference type="Proteomes" id="UP000572635">
    <property type="component" value="Unassembled WGS sequence"/>
</dbReference>
<dbReference type="AlphaFoldDB" id="A0A7W8QMB1"/>
<dbReference type="InterPro" id="IPR051204">
    <property type="entry name" value="ABC_transp_perm/SBD"/>
</dbReference>
<keyword evidence="5 6" id="KW-0472">Membrane</keyword>
<organism evidence="8 9">
    <name type="scientific">Nocardiopsis composta</name>
    <dbReference type="NCBI Taxonomy" id="157465"/>
    <lineage>
        <taxon>Bacteria</taxon>
        <taxon>Bacillati</taxon>
        <taxon>Actinomycetota</taxon>
        <taxon>Actinomycetes</taxon>
        <taxon>Streptosporangiales</taxon>
        <taxon>Nocardiopsidaceae</taxon>
        <taxon>Nocardiopsis</taxon>
    </lineage>
</organism>
<dbReference type="GO" id="GO:0055085">
    <property type="term" value="P:transmembrane transport"/>
    <property type="evidence" value="ECO:0007669"/>
    <property type="project" value="InterPro"/>
</dbReference>
<dbReference type="PANTHER" id="PTHR30177">
    <property type="entry name" value="GLYCINE BETAINE/L-PROLINE TRANSPORT SYSTEM PERMEASE PROTEIN PROW"/>
    <property type="match status" value="1"/>
</dbReference>
<gene>
    <name evidence="8" type="ORF">HDA36_002698</name>
</gene>
<keyword evidence="3 6" id="KW-0812">Transmembrane</keyword>
<evidence type="ECO:0000256" key="2">
    <source>
        <dbReference type="ARBA" id="ARBA00022448"/>
    </source>
</evidence>
<reference evidence="8 9" key="1">
    <citation type="submission" date="2020-08" db="EMBL/GenBank/DDBJ databases">
        <title>Sequencing the genomes of 1000 actinobacteria strains.</title>
        <authorList>
            <person name="Klenk H.-P."/>
        </authorList>
    </citation>
    <scope>NUCLEOTIDE SEQUENCE [LARGE SCALE GENOMIC DNA]</scope>
    <source>
        <strain evidence="8 9">DSM 44551</strain>
    </source>
</reference>
<proteinExistence type="inferred from homology"/>
<dbReference type="EMBL" id="JACHDB010000001">
    <property type="protein sequence ID" value="MBB5432614.1"/>
    <property type="molecule type" value="Genomic_DNA"/>
</dbReference>
<evidence type="ECO:0000313" key="9">
    <source>
        <dbReference type="Proteomes" id="UP000572635"/>
    </source>
</evidence>
<dbReference type="PANTHER" id="PTHR30177:SF33">
    <property type="entry name" value="POSSIBLE OSMOPROTECTANT (GLYCINE BETAINE_CARNITINE_CHOLINE_L-PROLINE) TRANSPORT INTEGRAL MEMBRANE PROTEIN ABC TRANSPORTER PROZ"/>
    <property type="match status" value="1"/>
</dbReference>
<evidence type="ECO:0000259" key="7">
    <source>
        <dbReference type="PROSITE" id="PS50928"/>
    </source>
</evidence>
<evidence type="ECO:0000256" key="6">
    <source>
        <dbReference type="RuleBase" id="RU363032"/>
    </source>
</evidence>
<dbReference type="Gene3D" id="1.10.3720.10">
    <property type="entry name" value="MetI-like"/>
    <property type="match status" value="1"/>
</dbReference>
<feature type="transmembrane region" description="Helical" evidence="6">
    <location>
        <begin position="72"/>
        <end position="101"/>
    </location>
</feature>
<dbReference type="CDD" id="cd06261">
    <property type="entry name" value="TM_PBP2"/>
    <property type="match status" value="1"/>
</dbReference>
<dbReference type="GO" id="GO:0031460">
    <property type="term" value="P:glycine betaine transport"/>
    <property type="evidence" value="ECO:0007669"/>
    <property type="project" value="TreeGrafter"/>
</dbReference>
<feature type="domain" description="ABC transmembrane type-1" evidence="7">
    <location>
        <begin position="27"/>
        <end position="206"/>
    </location>
</feature>
<evidence type="ECO:0000256" key="5">
    <source>
        <dbReference type="ARBA" id="ARBA00023136"/>
    </source>
</evidence>
<dbReference type="GO" id="GO:0005886">
    <property type="term" value="C:plasma membrane"/>
    <property type="evidence" value="ECO:0007669"/>
    <property type="project" value="UniProtKB-SubCell"/>
</dbReference>
<evidence type="ECO:0000256" key="1">
    <source>
        <dbReference type="ARBA" id="ARBA00004141"/>
    </source>
</evidence>
<evidence type="ECO:0000313" key="8">
    <source>
        <dbReference type="EMBL" id="MBB5432614.1"/>
    </source>
</evidence>
<keyword evidence="4 6" id="KW-1133">Transmembrane helix</keyword>
<keyword evidence="2 6" id="KW-0813">Transport</keyword>
<comment type="similarity">
    <text evidence="6">Belongs to the binding-protein-dependent transport system permease family.</text>
</comment>
<dbReference type="SUPFAM" id="SSF161098">
    <property type="entry name" value="MetI-like"/>
    <property type="match status" value="1"/>
</dbReference>
<comment type="subcellular location">
    <subcellularLocation>
        <location evidence="6">Cell membrane</location>
        <topology evidence="6">Multi-pass membrane protein</topology>
    </subcellularLocation>
    <subcellularLocation>
        <location evidence="1">Membrane</location>
        <topology evidence="1">Multi-pass membrane protein</topology>
    </subcellularLocation>
</comment>
<keyword evidence="9" id="KW-1185">Reference proteome</keyword>
<evidence type="ECO:0000256" key="3">
    <source>
        <dbReference type="ARBA" id="ARBA00022692"/>
    </source>
</evidence>
<protein>
    <submittedName>
        <fullName evidence="8">Osmoprotectant transport system permease protein</fullName>
    </submittedName>
</protein>
<sequence length="227" mass="23187">MSVGDLMAAWFSDPANWSGPAGIPARFGEHVLYSVLAMAVAALIAIPAGLVTGHTGRGGFLAVTLANIGRALPTIGVMFLVVLLMGIGLVPIQVALVVLAIPPILVNTYEGVRAVEPGLTDAARGMGMRAPQVLFRLELPVAAPMVLLGLRTAAIQVVATATIAAYAGAGGLGKFIFDGQKRQEFGMVAGGSLLVVLLAVLVIAFFALLGRVVVARGLRAGAAAGRR</sequence>
<dbReference type="Pfam" id="PF00528">
    <property type="entry name" value="BPD_transp_1"/>
    <property type="match status" value="1"/>
</dbReference>
<evidence type="ECO:0000256" key="4">
    <source>
        <dbReference type="ARBA" id="ARBA00022989"/>
    </source>
</evidence>
<feature type="transmembrane region" description="Helical" evidence="6">
    <location>
        <begin position="185"/>
        <end position="209"/>
    </location>
</feature>